<dbReference type="EMBL" id="PYAW01000015">
    <property type="protein sequence ID" value="PSL42300.1"/>
    <property type="molecule type" value="Genomic_DNA"/>
</dbReference>
<evidence type="ECO:0000313" key="1">
    <source>
        <dbReference type="EMBL" id="PSL42300.1"/>
    </source>
</evidence>
<evidence type="ECO:0000313" key="2">
    <source>
        <dbReference type="Proteomes" id="UP000240971"/>
    </source>
</evidence>
<keyword evidence="2" id="KW-1185">Reference proteome</keyword>
<dbReference type="Proteomes" id="UP000240971">
    <property type="component" value="Unassembled WGS sequence"/>
</dbReference>
<reference evidence="1 2" key="1">
    <citation type="submission" date="2018-03" db="EMBL/GenBank/DDBJ databases">
        <title>Genomic Encyclopedia of Archaeal and Bacterial Type Strains, Phase II (KMG-II): from individual species to whole genera.</title>
        <authorList>
            <person name="Goeker M."/>
        </authorList>
    </citation>
    <scope>NUCLEOTIDE SEQUENCE [LARGE SCALE GENOMIC DNA]</scope>
    <source>
        <strain evidence="1 2">DSM 24859</strain>
    </source>
</reference>
<dbReference type="AlphaFoldDB" id="A0A2P8H7Y9"/>
<organism evidence="1 2">
    <name type="scientific">Chitinophaga niastensis</name>
    <dbReference type="NCBI Taxonomy" id="536980"/>
    <lineage>
        <taxon>Bacteria</taxon>
        <taxon>Pseudomonadati</taxon>
        <taxon>Bacteroidota</taxon>
        <taxon>Chitinophagia</taxon>
        <taxon>Chitinophagales</taxon>
        <taxon>Chitinophagaceae</taxon>
        <taxon>Chitinophaga</taxon>
    </lineage>
</organism>
<gene>
    <name evidence="1" type="ORF">CLV51_1158</name>
</gene>
<dbReference type="RefSeq" id="WP_106531544.1">
    <property type="nucleotide sequence ID" value="NZ_PYAW01000015.1"/>
</dbReference>
<dbReference type="OrthoDB" id="682657at2"/>
<accession>A0A2P8H7Y9</accession>
<comment type="caution">
    <text evidence="1">The sequence shown here is derived from an EMBL/GenBank/DDBJ whole genome shotgun (WGS) entry which is preliminary data.</text>
</comment>
<proteinExistence type="predicted"/>
<name>A0A2P8H7Y9_CHINA</name>
<protein>
    <submittedName>
        <fullName evidence="1">Uncharacterized protein</fullName>
    </submittedName>
</protein>
<sequence length="167" mass="19330">MENLLTILNNITPYGSENGFVELCWNQLSLVIASKEADKWTADQRDHFMVFTNFFIESGRAVFTVRDALVRDNVTDLNKDLIGELVEPLDRLDEFSVAVDLKELHETIDEYTEILLNLENYILDVAIIEFAASYFKMFFLTLHSLNIEERIKIASVTSNNQNMVYEH</sequence>